<proteinExistence type="predicted"/>
<dbReference type="EMBL" id="VTPC01000689">
    <property type="protein sequence ID" value="KAF2904739.1"/>
    <property type="molecule type" value="Genomic_DNA"/>
</dbReference>
<evidence type="ECO:0000313" key="4">
    <source>
        <dbReference type="Proteomes" id="UP000801492"/>
    </source>
</evidence>
<sequence>MKILVLGVTWCVISLCLLECNASNINLSAENELDGFGTHPVNPKSPASELY</sequence>
<evidence type="ECO:0000256" key="1">
    <source>
        <dbReference type="SAM" id="MobiDB-lite"/>
    </source>
</evidence>
<organism evidence="3 4">
    <name type="scientific">Ignelater luminosus</name>
    <name type="common">Cucubano</name>
    <name type="synonym">Pyrophorus luminosus</name>
    <dbReference type="NCBI Taxonomy" id="2038154"/>
    <lineage>
        <taxon>Eukaryota</taxon>
        <taxon>Metazoa</taxon>
        <taxon>Ecdysozoa</taxon>
        <taxon>Arthropoda</taxon>
        <taxon>Hexapoda</taxon>
        <taxon>Insecta</taxon>
        <taxon>Pterygota</taxon>
        <taxon>Neoptera</taxon>
        <taxon>Endopterygota</taxon>
        <taxon>Coleoptera</taxon>
        <taxon>Polyphaga</taxon>
        <taxon>Elateriformia</taxon>
        <taxon>Elateroidea</taxon>
        <taxon>Elateridae</taxon>
        <taxon>Agrypninae</taxon>
        <taxon>Pyrophorini</taxon>
        <taxon>Ignelater</taxon>
    </lineage>
</organism>
<keyword evidence="4" id="KW-1185">Reference proteome</keyword>
<feature type="region of interest" description="Disordered" evidence="1">
    <location>
        <begin position="32"/>
        <end position="51"/>
    </location>
</feature>
<reference evidence="3" key="1">
    <citation type="submission" date="2019-08" db="EMBL/GenBank/DDBJ databases">
        <title>The genome of the North American firefly Photinus pyralis.</title>
        <authorList>
            <consortium name="Photinus pyralis genome working group"/>
            <person name="Fallon T.R."/>
            <person name="Sander Lower S.E."/>
            <person name="Weng J.-K."/>
        </authorList>
    </citation>
    <scope>NUCLEOTIDE SEQUENCE</scope>
    <source>
        <strain evidence="3">TRF0915ILg1</strain>
        <tissue evidence="3">Whole body</tissue>
    </source>
</reference>
<evidence type="ECO:0000313" key="3">
    <source>
        <dbReference type="EMBL" id="KAF2904739.1"/>
    </source>
</evidence>
<comment type="caution">
    <text evidence="3">The sequence shown here is derived from an EMBL/GenBank/DDBJ whole genome shotgun (WGS) entry which is preliminary data.</text>
</comment>
<dbReference type="OrthoDB" id="6482679at2759"/>
<dbReference type="Proteomes" id="UP000801492">
    <property type="component" value="Unassembled WGS sequence"/>
</dbReference>
<name>A0A8K0GLQ9_IGNLU</name>
<protein>
    <submittedName>
        <fullName evidence="3">Uncharacterized protein</fullName>
    </submittedName>
</protein>
<evidence type="ECO:0000256" key="2">
    <source>
        <dbReference type="SAM" id="SignalP"/>
    </source>
</evidence>
<keyword evidence="2" id="KW-0732">Signal</keyword>
<feature type="chain" id="PRO_5035429463" evidence="2">
    <location>
        <begin position="23"/>
        <end position="51"/>
    </location>
</feature>
<feature type="non-terminal residue" evidence="3">
    <location>
        <position position="51"/>
    </location>
</feature>
<gene>
    <name evidence="3" type="ORF">ILUMI_01436</name>
</gene>
<feature type="signal peptide" evidence="2">
    <location>
        <begin position="1"/>
        <end position="22"/>
    </location>
</feature>
<accession>A0A8K0GLQ9</accession>
<dbReference type="AlphaFoldDB" id="A0A8K0GLQ9"/>